<accession>A0A5D8QG72</accession>
<gene>
    <name evidence="2" type="ORF">FWJ32_01155</name>
</gene>
<sequence length="129" mass="14343">MNEILTTLIQVVIIPAIPVLVTFLVKYFKTKTNEAIATIDNDTLQQALYEAADAVYTAVTYTAQTYVDSLKKAGTFDAEAQKTAFNTAKEMAVKLLSQKTKELLESLYGDLDTWLTAKIEQAVKEQKSK</sequence>
<comment type="caution">
    <text evidence="2">The sequence shown here is derived from an EMBL/GenBank/DDBJ whole genome shotgun (WGS) entry which is preliminary data.</text>
</comment>
<evidence type="ECO:0000256" key="1">
    <source>
        <dbReference type="SAM" id="Phobius"/>
    </source>
</evidence>
<feature type="transmembrane region" description="Helical" evidence="1">
    <location>
        <begin position="6"/>
        <end position="25"/>
    </location>
</feature>
<keyword evidence="1" id="KW-1133">Transmembrane helix</keyword>
<dbReference type="RefSeq" id="WP_149544140.1">
    <property type="nucleotide sequence ID" value="NZ_VTPS01000001.1"/>
</dbReference>
<evidence type="ECO:0000313" key="2">
    <source>
        <dbReference type="EMBL" id="TZE83522.1"/>
    </source>
</evidence>
<evidence type="ECO:0000313" key="3">
    <source>
        <dbReference type="Proteomes" id="UP000322976"/>
    </source>
</evidence>
<protein>
    <recommendedName>
        <fullName evidence="4">Phage holin</fullName>
    </recommendedName>
</protein>
<keyword evidence="3" id="KW-1185">Reference proteome</keyword>
<organism evidence="2 3">
    <name type="scientific">Calorimonas adulescens</name>
    <dbReference type="NCBI Taxonomy" id="2606906"/>
    <lineage>
        <taxon>Bacteria</taxon>
        <taxon>Bacillati</taxon>
        <taxon>Bacillota</taxon>
        <taxon>Clostridia</taxon>
        <taxon>Thermoanaerobacterales</taxon>
        <taxon>Thermoanaerobacteraceae</taxon>
        <taxon>Calorimonas</taxon>
    </lineage>
</organism>
<dbReference type="Proteomes" id="UP000322976">
    <property type="component" value="Unassembled WGS sequence"/>
</dbReference>
<evidence type="ECO:0008006" key="4">
    <source>
        <dbReference type="Google" id="ProtNLM"/>
    </source>
</evidence>
<keyword evidence="1" id="KW-0812">Transmembrane</keyword>
<dbReference type="AlphaFoldDB" id="A0A5D8QG72"/>
<dbReference type="EMBL" id="VTPS01000001">
    <property type="protein sequence ID" value="TZE83522.1"/>
    <property type="molecule type" value="Genomic_DNA"/>
</dbReference>
<name>A0A5D8QG72_9THEO</name>
<reference evidence="2 3" key="1">
    <citation type="submission" date="2019-08" db="EMBL/GenBank/DDBJ databases">
        <title>Calorimonas adulescens gen. nov., sp. nov., an anaerobic thermophilic bacterium from Sakhalin hot spring.</title>
        <authorList>
            <person name="Khomyakova M.A."/>
            <person name="Merkel A.Y."/>
            <person name="Novikov A."/>
            <person name="Bonch-Osmolovskaya E.A."/>
            <person name="Slobodkin A.I."/>
        </authorList>
    </citation>
    <scope>NUCLEOTIDE SEQUENCE [LARGE SCALE GENOMIC DNA]</scope>
    <source>
        <strain evidence="2 3">A05MB</strain>
    </source>
</reference>
<proteinExistence type="predicted"/>
<keyword evidence="1" id="KW-0472">Membrane</keyword>